<evidence type="ECO:0000256" key="10">
    <source>
        <dbReference type="ARBA" id="ARBA00022723"/>
    </source>
</evidence>
<evidence type="ECO:0000256" key="17">
    <source>
        <dbReference type="ARBA" id="ARBA00023157"/>
    </source>
</evidence>
<evidence type="ECO:0000256" key="14">
    <source>
        <dbReference type="ARBA" id="ARBA00023004"/>
    </source>
</evidence>
<dbReference type="EC" id="7.1.1.8" evidence="4"/>
<dbReference type="InterPro" id="IPR005805">
    <property type="entry name" value="Rieske_Fe-S_prot_C"/>
</dbReference>
<dbReference type="InterPro" id="IPR019470">
    <property type="entry name" value="Ubiq_cytC_Rdtase_Fe-S_su_TAT"/>
</dbReference>
<keyword evidence="9" id="KW-0001">2Fe-2S</keyword>
<dbReference type="Pfam" id="PF00355">
    <property type="entry name" value="Rieske"/>
    <property type="match status" value="1"/>
</dbReference>
<gene>
    <name evidence="23" type="ORF">MNBD_GAMMA06-1309</name>
</gene>
<evidence type="ECO:0000256" key="3">
    <source>
        <dbReference type="ARBA" id="ARBA00011649"/>
    </source>
</evidence>
<comment type="cofactor">
    <cofactor evidence="20">
        <name>[2Fe-2S] cluster</name>
        <dbReference type="ChEBI" id="CHEBI:190135"/>
    </cofactor>
</comment>
<dbReference type="Gene3D" id="1.20.5.510">
    <property type="entry name" value="Single helix bin"/>
    <property type="match status" value="1"/>
</dbReference>
<dbReference type="InterPro" id="IPR036922">
    <property type="entry name" value="Rieske_2Fe-2S_sf"/>
</dbReference>
<comment type="subunit">
    <text evidence="3">The main subunits of complex b-c1 are: cytochrome b, cytochrome c1 and the Rieske protein.</text>
</comment>
<keyword evidence="8 21" id="KW-0812">Transmembrane</keyword>
<evidence type="ECO:0000256" key="11">
    <source>
        <dbReference type="ARBA" id="ARBA00022967"/>
    </source>
</evidence>
<organism evidence="23">
    <name type="scientific">hydrothermal vent metagenome</name>
    <dbReference type="NCBI Taxonomy" id="652676"/>
    <lineage>
        <taxon>unclassified sequences</taxon>
        <taxon>metagenomes</taxon>
        <taxon>ecological metagenomes</taxon>
    </lineage>
</organism>
<dbReference type="GO" id="GO:0016491">
    <property type="term" value="F:oxidoreductase activity"/>
    <property type="evidence" value="ECO:0007669"/>
    <property type="project" value="UniProtKB-KW"/>
</dbReference>
<keyword evidence="12" id="KW-0249">Electron transport</keyword>
<keyword evidence="7" id="KW-1003">Cell membrane</keyword>
<evidence type="ECO:0000256" key="1">
    <source>
        <dbReference type="ARBA" id="ARBA00002444"/>
    </source>
</evidence>
<evidence type="ECO:0000256" key="8">
    <source>
        <dbReference type="ARBA" id="ARBA00022692"/>
    </source>
</evidence>
<keyword evidence="14" id="KW-0408">Iron</keyword>
<evidence type="ECO:0000256" key="7">
    <source>
        <dbReference type="ARBA" id="ARBA00022475"/>
    </source>
</evidence>
<dbReference type="SUPFAM" id="SSF50022">
    <property type="entry name" value="ISP domain"/>
    <property type="match status" value="1"/>
</dbReference>
<comment type="catalytic activity">
    <reaction evidence="18">
        <text>a quinol + 2 Fe(III)-[cytochrome c](out) = a quinone + 2 Fe(II)-[cytochrome c](out) + 2 H(+)(out)</text>
        <dbReference type="Rhea" id="RHEA:11484"/>
        <dbReference type="Rhea" id="RHEA-COMP:10350"/>
        <dbReference type="Rhea" id="RHEA-COMP:14399"/>
        <dbReference type="ChEBI" id="CHEBI:15378"/>
        <dbReference type="ChEBI" id="CHEBI:24646"/>
        <dbReference type="ChEBI" id="CHEBI:29033"/>
        <dbReference type="ChEBI" id="CHEBI:29034"/>
        <dbReference type="ChEBI" id="CHEBI:132124"/>
        <dbReference type="EC" id="7.1.1.8"/>
    </reaction>
</comment>
<evidence type="ECO:0000256" key="20">
    <source>
        <dbReference type="ARBA" id="ARBA00034078"/>
    </source>
</evidence>
<name>A0A3B0WG17_9ZZZZ</name>
<evidence type="ECO:0000259" key="22">
    <source>
        <dbReference type="PROSITE" id="PS51296"/>
    </source>
</evidence>
<evidence type="ECO:0000256" key="16">
    <source>
        <dbReference type="ARBA" id="ARBA00023136"/>
    </source>
</evidence>
<keyword evidence="13 21" id="KW-1133">Transmembrane helix</keyword>
<feature type="domain" description="Rieske" evidence="22">
    <location>
        <begin position="113"/>
        <end position="191"/>
    </location>
</feature>
<comment type="subcellular location">
    <subcellularLocation>
        <location evidence="2">Cell membrane</location>
        <topology evidence="2">Single-pass membrane protein</topology>
    </subcellularLocation>
</comment>
<dbReference type="PRINTS" id="PR00162">
    <property type="entry name" value="RIESKE"/>
</dbReference>
<evidence type="ECO:0000256" key="4">
    <source>
        <dbReference type="ARBA" id="ARBA00012951"/>
    </source>
</evidence>
<dbReference type="PROSITE" id="PS51296">
    <property type="entry name" value="RIESKE"/>
    <property type="match status" value="1"/>
</dbReference>
<protein>
    <recommendedName>
        <fullName evidence="5">Ubiquinol-cytochrome c reductase iron-sulfur subunit</fullName>
        <ecNumber evidence="4">7.1.1.8</ecNumber>
    </recommendedName>
    <alternativeName>
        <fullName evidence="19">Rieske iron-sulfur protein</fullName>
    </alternativeName>
</protein>
<keyword evidence="15" id="KW-0411">Iron-sulfur</keyword>
<dbReference type="InterPro" id="IPR014349">
    <property type="entry name" value="Rieske_Fe-S_prot"/>
</dbReference>
<proteinExistence type="predicted"/>
<dbReference type="InterPro" id="IPR017941">
    <property type="entry name" value="Rieske_2Fe-2S"/>
</dbReference>
<keyword evidence="10" id="KW-0479">Metal-binding</keyword>
<evidence type="ECO:0000256" key="2">
    <source>
        <dbReference type="ARBA" id="ARBA00004162"/>
    </source>
</evidence>
<dbReference type="GO" id="GO:0051537">
    <property type="term" value="F:2 iron, 2 sulfur cluster binding"/>
    <property type="evidence" value="ECO:0007669"/>
    <property type="project" value="UniProtKB-KW"/>
</dbReference>
<dbReference type="GO" id="GO:0005886">
    <property type="term" value="C:plasma membrane"/>
    <property type="evidence" value="ECO:0007669"/>
    <property type="project" value="UniProtKB-SubCell"/>
</dbReference>
<keyword evidence="23" id="KW-0560">Oxidoreductase</keyword>
<dbReference type="AlphaFoldDB" id="A0A3B0WG17"/>
<evidence type="ECO:0000256" key="18">
    <source>
        <dbReference type="ARBA" id="ARBA00029351"/>
    </source>
</evidence>
<dbReference type="InterPro" id="IPR006317">
    <property type="entry name" value="Ubiquinol_cyt_c_Rdtase_Fe-S-su"/>
</dbReference>
<evidence type="ECO:0000256" key="6">
    <source>
        <dbReference type="ARBA" id="ARBA00022448"/>
    </source>
</evidence>
<sequence>MSTDNVVDTKRRRFLVNSTSVVAAVGAGFVAVPFLSSWMPSERAKNAGAPVEVDISKLEEGRLLIVEWQSKPVWILKRSAKTLADLPKIDVHLRDPSSEVIDQQPTYAQNENRSIKPEISVLVGICTHLGCSPTFRPEIGAADLGADWLGGYFCPCHSSKFDLAGRVFQGVPAPTNLVVPPHKYVSDNVIVVGEDGETA</sequence>
<evidence type="ECO:0000256" key="15">
    <source>
        <dbReference type="ARBA" id="ARBA00023014"/>
    </source>
</evidence>
<evidence type="ECO:0000256" key="21">
    <source>
        <dbReference type="SAM" id="Phobius"/>
    </source>
</evidence>
<dbReference type="Gene3D" id="2.102.10.10">
    <property type="entry name" value="Rieske [2Fe-2S] iron-sulphur domain"/>
    <property type="match status" value="1"/>
</dbReference>
<evidence type="ECO:0000256" key="19">
    <source>
        <dbReference type="ARBA" id="ARBA00032409"/>
    </source>
</evidence>
<evidence type="ECO:0000256" key="13">
    <source>
        <dbReference type="ARBA" id="ARBA00022989"/>
    </source>
</evidence>
<dbReference type="Pfam" id="PF10399">
    <property type="entry name" value="UCR_Fe-S_N"/>
    <property type="match status" value="1"/>
</dbReference>
<feature type="transmembrane region" description="Helical" evidence="21">
    <location>
        <begin position="14"/>
        <end position="35"/>
    </location>
</feature>
<dbReference type="GO" id="GO:0046872">
    <property type="term" value="F:metal ion binding"/>
    <property type="evidence" value="ECO:0007669"/>
    <property type="project" value="UniProtKB-KW"/>
</dbReference>
<evidence type="ECO:0000256" key="9">
    <source>
        <dbReference type="ARBA" id="ARBA00022714"/>
    </source>
</evidence>
<keyword evidence="11" id="KW-1278">Translocase</keyword>
<evidence type="ECO:0000256" key="5">
    <source>
        <dbReference type="ARBA" id="ARBA00019816"/>
    </source>
</evidence>
<keyword evidence="16 21" id="KW-0472">Membrane</keyword>
<reference evidence="23" key="1">
    <citation type="submission" date="2018-06" db="EMBL/GenBank/DDBJ databases">
        <authorList>
            <person name="Zhirakovskaya E."/>
        </authorList>
    </citation>
    <scope>NUCLEOTIDE SEQUENCE</scope>
</reference>
<dbReference type="PANTHER" id="PTHR10134">
    <property type="entry name" value="CYTOCHROME B-C1 COMPLEX SUBUNIT RIESKE, MITOCHONDRIAL"/>
    <property type="match status" value="1"/>
</dbReference>
<dbReference type="CDD" id="cd03470">
    <property type="entry name" value="Rieske_cytochrome_bc1"/>
    <property type="match status" value="1"/>
</dbReference>
<keyword evidence="17" id="KW-1015">Disulfide bond</keyword>
<keyword evidence="6" id="KW-0813">Transport</keyword>
<comment type="function">
    <text evidence="1">Component of the ubiquinol-cytochrome c reductase complex (complex III or cytochrome b-c1 complex), which is a respiratory chain that generates an electrochemical potential coupled to ATP synthesis.</text>
</comment>
<dbReference type="GO" id="GO:0008121">
    <property type="term" value="F:quinol-cytochrome-c reductase activity"/>
    <property type="evidence" value="ECO:0007669"/>
    <property type="project" value="UniProtKB-EC"/>
</dbReference>
<accession>A0A3B0WG17</accession>
<dbReference type="EMBL" id="UOFD01000073">
    <property type="protein sequence ID" value="VAW54251.1"/>
    <property type="molecule type" value="Genomic_DNA"/>
</dbReference>
<evidence type="ECO:0000256" key="12">
    <source>
        <dbReference type="ARBA" id="ARBA00022982"/>
    </source>
</evidence>
<dbReference type="NCBIfam" id="TIGR01416">
    <property type="entry name" value="Rieske_proteo"/>
    <property type="match status" value="1"/>
</dbReference>
<evidence type="ECO:0000313" key="23">
    <source>
        <dbReference type="EMBL" id="VAW54251.1"/>
    </source>
</evidence>